<dbReference type="InterPro" id="IPR003583">
    <property type="entry name" value="Hlx-hairpin-Hlx_DNA-bd_motif"/>
</dbReference>
<dbReference type="Pfam" id="PF10531">
    <property type="entry name" value="SLBB"/>
    <property type="match status" value="1"/>
</dbReference>
<keyword evidence="2" id="KW-0472">Membrane</keyword>
<dbReference type="SUPFAM" id="SSF47781">
    <property type="entry name" value="RuvA domain 2-like"/>
    <property type="match status" value="1"/>
</dbReference>
<evidence type="ECO:0000313" key="4">
    <source>
        <dbReference type="EMBL" id="MCG7321107.1"/>
    </source>
</evidence>
<dbReference type="Proteomes" id="UP001521931">
    <property type="component" value="Unassembled WGS sequence"/>
</dbReference>
<accession>A0ABS9PZP8</accession>
<feature type="compositionally biased region" description="Basic and acidic residues" evidence="1">
    <location>
        <begin position="136"/>
        <end position="145"/>
    </location>
</feature>
<dbReference type="EMBL" id="JAKRCV010000008">
    <property type="protein sequence ID" value="MCG7321107.1"/>
    <property type="molecule type" value="Genomic_DNA"/>
</dbReference>
<dbReference type="InterPro" id="IPR010994">
    <property type="entry name" value="RuvA_2-like"/>
</dbReference>
<protein>
    <submittedName>
        <fullName evidence="4">Helix-hairpin-helix domain-containing protein</fullName>
    </submittedName>
</protein>
<dbReference type="InterPro" id="IPR051675">
    <property type="entry name" value="Endo/Exo/Phosphatase_dom_1"/>
</dbReference>
<reference evidence="4 5" key="1">
    <citation type="submission" date="2022-02" db="EMBL/GenBank/DDBJ databases">
        <title>Uncovering new skin microbiome diversity through culturing and metagenomics.</title>
        <authorList>
            <person name="Conlan S."/>
            <person name="Deming C."/>
            <person name="Nisc Comparative Sequencing Program N."/>
            <person name="Segre J.A."/>
        </authorList>
    </citation>
    <scope>NUCLEOTIDE SEQUENCE [LARGE SCALE GENOMIC DNA]</scope>
    <source>
        <strain evidence="4 5">ACRQZ</strain>
    </source>
</reference>
<feature type="transmembrane region" description="Helical" evidence="2">
    <location>
        <begin position="98"/>
        <end position="117"/>
    </location>
</feature>
<dbReference type="SMART" id="SM00278">
    <property type="entry name" value="HhH1"/>
    <property type="match status" value="2"/>
</dbReference>
<feature type="domain" description="Helix-hairpin-helix DNA-binding motif class 1" evidence="3">
    <location>
        <begin position="279"/>
        <end position="298"/>
    </location>
</feature>
<dbReference type="PANTHER" id="PTHR21180">
    <property type="entry name" value="ENDONUCLEASE/EXONUCLEASE/PHOSPHATASE FAMILY DOMAIN-CONTAINING PROTEIN 1"/>
    <property type="match status" value="1"/>
</dbReference>
<organism evidence="4 5">
    <name type="scientific">Arsenicicoccus bolidensis</name>
    <dbReference type="NCBI Taxonomy" id="229480"/>
    <lineage>
        <taxon>Bacteria</taxon>
        <taxon>Bacillati</taxon>
        <taxon>Actinomycetota</taxon>
        <taxon>Actinomycetes</taxon>
        <taxon>Micrococcales</taxon>
        <taxon>Intrasporangiaceae</taxon>
        <taxon>Arsenicicoccus</taxon>
    </lineage>
</organism>
<dbReference type="PANTHER" id="PTHR21180:SF32">
    <property type="entry name" value="ENDONUCLEASE_EXONUCLEASE_PHOSPHATASE FAMILY DOMAIN-CONTAINING PROTEIN 1"/>
    <property type="match status" value="1"/>
</dbReference>
<feature type="region of interest" description="Disordered" evidence="1">
    <location>
        <begin position="233"/>
        <end position="266"/>
    </location>
</feature>
<keyword evidence="2" id="KW-1133">Transmembrane helix</keyword>
<name>A0ABS9PZP8_9MICO</name>
<evidence type="ECO:0000259" key="3">
    <source>
        <dbReference type="SMART" id="SM00278"/>
    </source>
</evidence>
<dbReference type="Gene3D" id="1.10.150.320">
    <property type="entry name" value="Photosystem II 12 kDa extrinsic protein"/>
    <property type="match status" value="1"/>
</dbReference>
<comment type="caution">
    <text evidence="4">The sequence shown here is derived from an EMBL/GenBank/DDBJ whole genome shotgun (WGS) entry which is preliminary data.</text>
</comment>
<dbReference type="Pfam" id="PF12836">
    <property type="entry name" value="HHH_3"/>
    <property type="match status" value="1"/>
</dbReference>
<dbReference type="RefSeq" id="WP_239262514.1">
    <property type="nucleotide sequence ID" value="NZ_JAKRCV010000008.1"/>
</dbReference>
<feature type="compositionally biased region" description="Low complexity" evidence="1">
    <location>
        <begin position="164"/>
        <end position="174"/>
    </location>
</feature>
<gene>
    <name evidence="4" type="ORF">MHL29_04250</name>
</gene>
<sequence>MARRPPPPDLERLARITATETREGDPAWRMELPRSGAVESLDDLPDNVVERVYGPDALERRGRLSPSPPEGSGRHRPPAPAVVSLPSRLVGATWQPRWTAVLALLLVLVLAGVAFGVRVAMARSQGEPEPVPSAAADREAGDGVKRGGSSVAATSPGRGGGTGPAAATPSPASTGVIVDVGGQVRRHGVVRLAPGARVVDALAAAGGALPGADLGGLNQARVLVDGEQVYVPRPGEKAPVQSGSPGGVSPPGGTSPSGGGAAGTAAPGAPIDLNAATVEQLDTLPGVGPAIAGRIIEWRTQHGRFSSVDELGEVQGIGPKLLERLRAQVRV</sequence>
<feature type="compositionally biased region" description="Gly residues" evidence="1">
    <location>
        <begin position="244"/>
        <end position="262"/>
    </location>
</feature>
<evidence type="ECO:0000313" key="5">
    <source>
        <dbReference type="Proteomes" id="UP001521931"/>
    </source>
</evidence>
<evidence type="ECO:0000256" key="1">
    <source>
        <dbReference type="SAM" id="MobiDB-lite"/>
    </source>
</evidence>
<feature type="region of interest" description="Disordered" evidence="1">
    <location>
        <begin position="123"/>
        <end position="174"/>
    </location>
</feature>
<dbReference type="InterPro" id="IPR019554">
    <property type="entry name" value="Soluble_ligand-bd"/>
</dbReference>
<feature type="domain" description="Helix-hairpin-helix DNA-binding motif class 1" evidence="3">
    <location>
        <begin position="309"/>
        <end position="328"/>
    </location>
</feature>
<evidence type="ECO:0000256" key="2">
    <source>
        <dbReference type="SAM" id="Phobius"/>
    </source>
</evidence>
<feature type="region of interest" description="Disordered" evidence="1">
    <location>
        <begin position="1"/>
        <end position="28"/>
    </location>
</feature>
<keyword evidence="2" id="KW-0812">Transmembrane</keyword>
<feature type="region of interest" description="Disordered" evidence="1">
    <location>
        <begin position="52"/>
        <end position="80"/>
    </location>
</feature>
<keyword evidence="5" id="KW-1185">Reference proteome</keyword>
<proteinExistence type="predicted"/>
<feature type="compositionally biased region" description="Basic and acidic residues" evidence="1">
    <location>
        <begin position="9"/>
        <end position="28"/>
    </location>
</feature>